<evidence type="ECO:0000313" key="2">
    <source>
        <dbReference type="EMBL" id="AFX83900.1"/>
    </source>
</evidence>
<evidence type="ECO:0000256" key="1">
    <source>
        <dbReference type="SAM" id="MobiDB-lite"/>
    </source>
</evidence>
<feature type="region of interest" description="Disordered" evidence="1">
    <location>
        <begin position="449"/>
        <end position="479"/>
    </location>
</feature>
<organism evidence="2">
    <name type="scientific">uncultured Mediterranean phage MEDS5 group</name>
    <dbReference type="NCBI Taxonomy" id="1262075"/>
    <lineage>
        <taxon>Viruses</taxon>
        <taxon>Duplodnaviria</taxon>
        <taxon>Heunggongvirae</taxon>
        <taxon>Uroviricota</taxon>
        <taxon>Caudoviricetes</taxon>
        <taxon>environmental samples</taxon>
    </lineage>
</organism>
<proteinExistence type="predicted"/>
<accession>K7XZ85</accession>
<gene>
    <name evidence="2" type="ORF">MedDCM-OCT-S15-C5-cds3</name>
</gene>
<dbReference type="GO" id="GO:0019068">
    <property type="term" value="P:virion assembly"/>
    <property type="evidence" value="ECO:0007669"/>
    <property type="project" value="InterPro"/>
</dbReference>
<feature type="compositionally biased region" description="Basic and acidic residues" evidence="1">
    <location>
        <begin position="468"/>
        <end position="479"/>
    </location>
</feature>
<protein>
    <submittedName>
        <fullName evidence="2">Phage portal protein</fullName>
    </submittedName>
</protein>
<dbReference type="InterPro" id="IPR006429">
    <property type="entry name" value="Phage_lambda_portal"/>
</dbReference>
<dbReference type="GO" id="GO:0005198">
    <property type="term" value="F:structural molecule activity"/>
    <property type="evidence" value="ECO:0007669"/>
    <property type="project" value="InterPro"/>
</dbReference>
<name>K7XZ85_9CAUD</name>
<dbReference type="NCBIfam" id="TIGR01539">
    <property type="entry name" value="portal_lambda"/>
    <property type="match status" value="1"/>
</dbReference>
<reference evidence="2" key="1">
    <citation type="journal article" date="2013" name="Appl. Environ. Microbiol.">
        <title>Reconstruction of novel cyanobacterial siphovirus genomes from mediterranean metagenomic fosmids.</title>
        <authorList>
            <person name="Mizuno C.M."/>
            <person name="Rodriguez-Valera F."/>
            <person name="Garcia-Heredia I."/>
            <person name="Martin-Cuadrado A.B."/>
            <person name="Ghai R."/>
        </authorList>
    </citation>
    <scope>NUCLEOTIDE SEQUENCE</scope>
</reference>
<dbReference type="Pfam" id="PF05136">
    <property type="entry name" value="Phage_portal_2"/>
    <property type="match status" value="1"/>
</dbReference>
<dbReference type="EMBL" id="JX536274">
    <property type="protein sequence ID" value="AFX83900.1"/>
    <property type="molecule type" value="Genomic_DNA"/>
</dbReference>
<sequence length="479" mass="54017">MNRLTSDWISQGTSADSEIKNSLRVLRNRARALVRDSDFAKSALRAVKNNVVGQGIKHQAQVRMIRGGRLDERLNPIIEHEFKKWSKAKNCHAGGTLSWAQIQQLCIGSMVESGEVFVRLVRQSFGDSRIPLGLEVIEADLLDDDYTGFEPNGNRVRMGVELDEWSAPVAYHFLNYHPGDYQFSYAQIAKKRRTRIPANEIIHLYSVDRPGQTRGVTAFASAIMRLNNLRGYEEAEIIAARSSAAMMGFVRTPDQELFEDGTYQEESVLDFSPGSIRRLAPGEEMQFFSPQRPDDAFTPFVAQMLRAVAAGVGCSYTQVSSDFSRSNYSSSRLELIETRAHYRTLQQYVIDKLCQPIYERWIEMAVMSGVLQMPAFDMDPDRYYEAKWIAPAAQFVDPQKEAEAYKSMVRSGIMTLSQVVALHGGDFEETMRQRAHELATMDDLGIVLDSDPSAVNKAGQAQNPPVEQTEHPEIHEEDD</sequence>